<sequence>MNNSPLLLLLLLALATGIGFRIRATQGRIKEKKGLQISAAEIGTAFGRRATVVQFSTTFCSACRAAKALISDVVSKRDDVKYVEIDAESNLELVRKLNIKSTPTTIFIDATGFEIARAVGAPKRDQVTAAVNRL</sequence>
<dbReference type="InterPro" id="IPR036249">
    <property type="entry name" value="Thioredoxin-like_sf"/>
</dbReference>
<gene>
    <name evidence="2" type="ORF">UFOPK1747_00647</name>
</gene>
<name>A0A6J6FC50_9ZZZZ</name>
<protein>
    <submittedName>
        <fullName evidence="2">Unannotated protein</fullName>
    </submittedName>
</protein>
<dbReference type="SUPFAM" id="SSF52833">
    <property type="entry name" value="Thioredoxin-like"/>
    <property type="match status" value="1"/>
</dbReference>
<dbReference type="PANTHER" id="PTHR10438">
    <property type="entry name" value="THIOREDOXIN"/>
    <property type="match status" value="1"/>
</dbReference>
<organism evidence="2">
    <name type="scientific">freshwater metagenome</name>
    <dbReference type="NCBI Taxonomy" id="449393"/>
    <lineage>
        <taxon>unclassified sequences</taxon>
        <taxon>metagenomes</taxon>
        <taxon>ecological metagenomes</taxon>
    </lineage>
</organism>
<dbReference type="PROSITE" id="PS51352">
    <property type="entry name" value="THIOREDOXIN_2"/>
    <property type="match status" value="1"/>
</dbReference>
<reference evidence="2" key="1">
    <citation type="submission" date="2020-05" db="EMBL/GenBank/DDBJ databases">
        <authorList>
            <person name="Chiriac C."/>
            <person name="Salcher M."/>
            <person name="Ghai R."/>
            <person name="Kavagutti S V."/>
        </authorList>
    </citation>
    <scope>NUCLEOTIDE SEQUENCE</scope>
</reference>
<evidence type="ECO:0000313" key="2">
    <source>
        <dbReference type="EMBL" id="CAB4582148.1"/>
    </source>
</evidence>
<dbReference type="Gene3D" id="3.40.30.10">
    <property type="entry name" value="Glutaredoxin"/>
    <property type="match status" value="1"/>
</dbReference>
<accession>A0A6J6FC50</accession>
<dbReference type="CDD" id="cd02947">
    <property type="entry name" value="TRX_family"/>
    <property type="match status" value="1"/>
</dbReference>
<dbReference type="EMBL" id="CAEZTV010000093">
    <property type="protein sequence ID" value="CAB4582148.1"/>
    <property type="molecule type" value="Genomic_DNA"/>
</dbReference>
<proteinExistence type="predicted"/>
<dbReference type="Pfam" id="PF00085">
    <property type="entry name" value="Thioredoxin"/>
    <property type="match status" value="1"/>
</dbReference>
<evidence type="ECO:0000259" key="1">
    <source>
        <dbReference type="PROSITE" id="PS51352"/>
    </source>
</evidence>
<dbReference type="InterPro" id="IPR050620">
    <property type="entry name" value="Thioredoxin_H-type-like"/>
</dbReference>
<dbReference type="InterPro" id="IPR013766">
    <property type="entry name" value="Thioredoxin_domain"/>
</dbReference>
<dbReference type="AlphaFoldDB" id="A0A6J6FC50"/>
<feature type="domain" description="Thioredoxin" evidence="1">
    <location>
        <begin position="11"/>
        <end position="134"/>
    </location>
</feature>
<dbReference type="PANTHER" id="PTHR10438:SF463">
    <property type="entry name" value="THIOREDOXIN"/>
    <property type="match status" value="1"/>
</dbReference>